<dbReference type="AlphaFoldDB" id="A0AA38NSE1"/>
<evidence type="ECO:0000313" key="2">
    <source>
        <dbReference type="EMBL" id="KAJ3790235.1"/>
    </source>
</evidence>
<dbReference type="EMBL" id="MU793252">
    <property type="protein sequence ID" value="KAJ3790235.1"/>
    <property type="molecule type" value="Genomic_DNA"/>
</dbReference>
<feature type="region of interest" description="Disordered" evidence="1">
    <location>
        <begin position="259"/>
        <end position="318"/>
    </location>
</feature>
<accession>A0AA38NSE1</accession>
<keyword evidence="3" id="KW-1185">Reference proteome</keyword>
<reference evidence="2" key="1">
    <citation type="submission" date="2022-08" db="EMBL/GenBank/DDBJ databases">
        <authorList>
            <consortium name="DOE Joint Genome Institute"/>
            <person name="Min B."/>
            <person name="Riley R."/>
            <person name="Sierra-Patev S."/>
            <person name="Naranjo-Ortiz M."/>
            <person name="Looney B."/>
            <person name="Konkel Z."/>
            <person name="Slot J.C."/>
            <person name="Sakamoto Y."/>
            <person name="Steenwyk J.L."/>
            <person name="Rokas A."/>
            <person name="Carro J."/>
            <person name="Camarero S."/>
            <person name="Ferreira P."/>
            <person name="Molpeceres G."/>
            <person name="Ruiz-Duenas F.J."/>
            <person name="Serrano A."/>
            <person name="Henrissat B."/>
            <person name="Drula E."/>
            <person name="Hughes K.W."/>
            <person name="Mata J.L."/>
            <person name="Ishikawa N.K."/>
            <person name="Vargas-Isla R."/>
            <person name="Ushijima S."/>
            <person name="Smith C.A."/>
            <person name="Ahrendt S."/>
            <person name="Andreopoulos W."/>
            <person name="He G."/>
            <person name="Labutti K."/>
            <person name="Lipzen A."/>
            <person name="Ng V."/>
            <person name="Sandor L."/>
            <person name="Barry K."/>
            <person name="Martinez A.T."/>
            <person name="Xiao Y."/>
            <person name="Gibbons J.G."/>
            <person name="Terashima K."/>
            <person name="Hibbett D.S."/>
            <person name="Grigoriev I.V."/>
        </authorList>
    </citation>
    <scope>NUCLEOTIDE SEQUENCE</scope>
    <source>
        <strain evidence="2">TFB10291</strain>
    </source>
</reference>
<sequence>MQQRLDVRLQIQFTAKKKGEAFKLSELKDAISFFLSDSTPIPTSANFSTGDPSVVPVLVKPELTDNTISELAKQVASLSSMFAQFKKESESSSAVTSQQAAGPTAKQKKACRWDGCESRKFSDCENLKDWLAKGRIIREASSGLVRLKGGASLPDDERYSKGLIKERFECYFNDHPSEKSWTLEIAPESPPLFSTSLPGNLAGIEVSRHTPYSIHAYQGPAMLAKSAAYLTDSTVTDEERNELKEVLMKMETRRAAKVRFERDPPPHTSQQPDPEPAQPIPNSPPAVKPPKPIIGKLPETYVPPTERTVGAPPKDDRNYRFRAPIESEAAIQRAIEAGMSTIVPIRQDDLLAIAPDYRKKVRDSVMARRIALDGALTEDINLSYMFNHNGYLNNLNKPRTYKNSASVDPFQVFFNDMGDAEEGDGFYVARDSHSIRGINAIIGERT</sequence>
<comment type="caution">
    <text evidence="2">The sequence shown here is derived from an EMBL/GenBank/DDBJ whole genome shotgun (WGS) entry which is preliminary data.</text>
</comment>
<name>A0AA38NSE1_9AGAR</name>
<gene>
    <name evidence="2" type="ORF">GGU10DRAFT_329451</name>
</gene>
<protein>
    <submittedName>
        <fullName evidence="2">Uncharacterized protein</fullName>
    </submittedName>
</protein>
<feature type="compositionally biased region" description="Pro residues" evidence="1">
    <location>
        <begin position="273"/>
        <end position="292"/>
    </location>
</feature>
<feature type="non-terminal residue" evidence="2">
    <location>
        <position position="446"/>
    </location>
</feature>
<evidence type="ECO:0000313" key="3">
    <source>
        <dbReference type="Proteomes" id="UP001163798"/>
    </source>
</evidence>
<proteinExistence type="predicted"/>
<dbReference type="Proteomes" id="UP001163798">
    <property type="component" value="Unassembled WGS sequence"/>
</dbReference>
<evidence type="ECO:0000256" key="1">
    <source>
        <dbReference type="SAM" id="MobiDB-lite"/>
    </source>
</evidence>
<organism evidence="2 3">
    <name type="scientific">Lentinula aff. detonsa</name>
    <dbReference type="NCBI Taxonomy" id="2804958"/>
    <lineage>
        <taxon>Eukaryota</taxon>
        <taxon>Fungi</taxon>
        <taxon>Dikarya</taxon>
        <taxon>Basidiomycota</taxon>
        <taxon>Agaricomycotina</taxon>
        <taxon>Agaricomycetes</taxon>
        <taxon>Agaricomycetidae</taxon>
        <taxon>Agaricales</taxon>
        <taxon>Marasmiineae</taxon>
        <taxon>Omphalotaceae</taxon>
        <taxon>Lentinula</taxon>
    </lineage>
</organism>